<dbReference type="PANTHER" id="PTHR31913:SF0">
    <property type="entry name" value="VACUOLAR IMPORT AND DEGRADATION PROTEIN 27"/>
    <property type="match status" value="1"/>
</dbReference>
<dbReference type="Gene3D" id="2.130.10.10">
    <property type="entry name" value="YVTN repeat-like/Quinoprotein amine dehydrogenase"/>
    <property type="match status" value="1"/>
</dbReference>
<evidence type="ECO:0000313" key="3">
    <source>
        <dbReference type="EMBL" id="KAG8457672.1"/>
    </source>
</evidence>
<comment type="caution">
    <text evidence="3">The sequence shown here is derived from an EMBL/GenBank/DDBJ whole genome shotgun (WGS) entry which is preliminary data.</text>
</comment>
<feature type="region of interest" description="Disordered" evidence="1">
    <location>
        <begin position="1"/>
        <end position="23"/>
    </location>
</feature>
<name>A0A8J6C087_DIALT</name>
<proteinExistence type="predicted"/>
<feature type="domain" description="Vacuolar import/degradation Vid27 C-terminal" evidence="2">
    <location>
        <begin position="49"/>
        <end position="335"/>
    </location>
</feature>
<dbReference type="AlphaFoldDB" id="A0A8J6C087"/>
<dbReference type="InterPro" id="IPR013863">
    <property type="entry name" value="VID27_C"/>
</dbReference>
<evidence type="ECO:0000259" key="2">
    <source>
        <dbReference type="Pfam" id="PF08553"/>
    </source>
</evidence>
<feature type="region of interest" description="Disordered" evidence="1">
    <location>
        <begin position="265"/>
        <end position="287"/>
    </location>
</feature>
<reference evidence="3" key="1">
    <citation type="submission" date="2021-05" db="EMBL/GenBank/DDBJ databases">
        <title>The genome of the haptophyte Pavlova lutheri (Diacronema luteri, Pavlovales) - a model for lipid biosynthesis in eukaryotic algae.</title>
        <authorList>
            <person name="Hulatt C.J."/>
            <person name="Posewitz M.C."/>
        </authorList>
    </citation>
    <scope>NUCLEOTIDE SEQUENCE</scope>
    <source>
        <strain evidence="3">NIVA-4/92</strain>
    </source>
</reference>
<protein>
    <recommendedName>
        <fullName evidence="2">Vacuolar import/degradation Vid27 C-terminal domain-containing protein</fullName>
    </recommendedName>
</protein>
<dbReference type="Pfam" id="PF08553">
    <property type="entry name" value="VID27"/>
    <property type="match status" value="1"/>
</dbReference>
<organism evidence="3 4">
    <name type="scientific">Diacronema lutheri</name>
    <name type="common">Unicellular marine alga</name>
    <name type="synonym">Monochrysis lutheri</name>
    <dbReference type="NCBI Taxonomy" id="2081491"/>
    <lineage>
        <taxon>Eukaryota</taxon>
        <taxon>Haptista</taxon>
        <taxon>Haptophyta</taxon>
        <taxon>Pavlovophyceae</taxon>
        <taxon>Pavlovales</taxon>
        <taxon>Pavlovaceae</taxon>
        <taxon>Diacronema</taxon>
    </lineage>
</organism>
<feature type="compositionally biased region" description="Gly residues" evidence="1">
    <location>
        <begin position="10"/>
        <end position="19"/>
    </location>
</feature>
<dbReference type="InterPro" id="IPR015943">
    <property type="entry name" value="WD40/YVTN_repeat-like_dom_sf"/>
</dbReference>
<dbReference type="InterPro" id="IPR040458">
    <property type="entry name" value="Vid27"/>
</dbReference>
<sequence>MTMTMNTNGLDGGPRGTGGSEIMSALGSSRKQRLYFFTGDDQAIGSHAVRDMSGVDQSVDSVVAWSQCREMLLTSADKRQAVLVMDTERGVTKSELSLRRERKNWGMTVDSIAPMQKFEQYGRSDEIHLYGLGDNGRTVFHLHHDSRQQESVQEHVIAADACRKYKSYIFTAQAQTKGGFLALGRSDGAVALYDYVMKSENAACVLDGQPGPVTAVDVSADGRWLVWTTPDFVFFAVLEQTHWCKGKKEKPRAMRLDISAADQTALGLDPPEPAVGEPTGDDGEGDDGDLAVNWLPARFDAGTADPFSADVVEREIISYVRDVQVRWPLKAVLHAYEQGETACYGLAHSVTANGAVAFHRPVLGDVDLVALSGEVVKTLKF</sequence>
<dbReference type="SUPFAM" id="SSF101908">
    <property type="entry name" value="Putative isomerase YbhE"/>
    <property type="match status" value="1"/>
</dbReference>
<dbReference type="EMBL" id="JAGTXO010000065">
    <property type="protein sequence ID" value="KAG8457672.1"/>
    <property type="molecule type" value="Genomic_DNA"/>
</dbReference>
<keyword evidence="4" id="KW-1185">Reference proteome</keyword>
<evidence type="ECO:0000256" key="1">
    <source>
        <dbReference type="SAM" id="MobiDB-lite"/>
    </source>
</evidence>
<evidence type="ECO:0000313" key="4">
    <source>
        <dbReference type="Proteomes" id="UP000751190"/>
    </source>
</evidence>
<dbReference type="Proteomes" id="UP000751190">
    <property type="component" value="Unassembled WGS sequence"/>
</dbReference>
<dbReference type="PANTHER" id="PTHR31913">
    <property type="entry name" value="VACUOLAR IMPORT AND DEGRADATION PROTEIN 27"/>
    <property type="match status" value="1"/>
</dbReference>
<gene>
    <name evidence="3" type="ORF">KFE25_001458</name>
</gene>
<accession>A0A8J6C087</accession>
<dbReference type="OMA" id="IMQSENA"/>
<dbReference type="OrthoDB" id="10251113at2759"/>
<dbReference type="GO" id="GO:0005634">
    <property type="term" value="C:nucleus"/>
    <property type="evidence" value="ECO:0007669"/>
    <property type="project" value="TreeGrafter"/>
</dbReference>
<dbReference type="GO" id="GO:0005737">
    <property type="term" value="C:cytoplasm"/>
    <property type="evidence" value="ECO:0007669"/>
    <property type="project" value="TreeGrafter"/>
</dbReference>